<protein>
    <submittedName>
        <fullName evidence="2">Uncharacterized protein</fullName>
    </submittedName>
</protein>
<dbReference type="PANTHER" id="PTHR33050">
    <property type="entry name" value="REVERSE TRANSCRIPTASE DOMAIN-CONTAINING PROTEIN"/>
    <property type="match status" value="1"/>
</dbReference>
<keyword evidence="3" id="KW-1185">Reference proteome</keyword>
<evidence type="ECO:0000256" key="1">
    <source>
        <dbReference type="SAM" id="MobiDB-lite"/>
    </source>
</evidence>
<evidence type="ECO:0000313" key="2">
    <source>
        <dbReference type="EMBL" id="CAE8589327.1"/>
    </source>
</evidence>
<sequence>MWVKYGCRCSVSTGWAVSTAAEFGDRVSTSMGDPTWTRLRLPDEMKKALLEDYRSTLRFQAAYDSLPEALAIVKNYASAAATGEEIEEFADELFDWAVHNQASFKRLRTTAVKYRTEEGHRWDEGVVNTSRLAAELFEEMSNATSLATAVIRTHRKSSLSNKLCQEGANKEEVEEAERIRWVGILAGYIQDACLPVCEIVKQTAWPAITWTKIFGDRRALTLRNRARTWKTVVEWLFVVFGVCHPQAEFQLIDYLNVRGEEPCGKSVPQAIAAALSVIEDVGRVADADKISGSASWIAVVDAWTAKLAVGNTAKKRAELYPVAVMISLELMVAGAAPDFLRAWAWVMLLKIWMCLRTDDLQGLDHTRMVLSTSQLRCVLTRTKTTGPGKRTLEVATFVSRKATLSGVDWVSEGYELWNRDPFNFHRGYFVAKSIKDYTSCIRAPATNALVVAYDRVVLAHLKVVFKDAAEHWVQGEAELMPEALVSMWSGHSGRHQLPSMAAALRVEKERRDFLGRWGVDGAGGASNDYVLTSRQVVVSVQEEVTRALCEGGPSYDEEELLEKVKDRLTELEGVHEARRCLQGFRVLVPCAAGPTLGQSYPMLQAAGEPSMQVEVLTNAAEPQAEKVKESPFWVSVTQKSKFRRLHVRNRCGVFSWKVGVTESCWSIQEARADAVCKDCAKHMEGATGATADLASTSGSSSSSESETAEVVTATADGGSWARFAPTAQVVAVRVAEGGEVGYSPGPSCGTSWLKKASCAQAVAAQVEAAVEAPFAYPAQAVASQVAEGVKRRSKALSRSERPEQAQRLYLKEKVDADLCYLWDENDLTLAHQYAITQNYKTMRKFAALGDTRSDVRAAFVADHGLDPLAAAPAGAENRAAVSGMVCSWELAKDFVQRESQLRAEVKVLGGKRPASVNERQAMRRAVEATMGKLPAREVPHPDYVATKLEEVEQDEPMALTLDMVTHAEEQEVNELTSTLDASGRVQVTRSKVKGRLPSNSEEYRMKLRIEAHTWLMLAAKFRSKTWLVGLTAADFSRFTDYILGDKVLRMQIPDGHGEGHRLVDLNPPWGVVLSYEFQVRKLAFTLVRENGRTVSQGLEMAMKDTEVKEIFFTSAIALGGKRSSPPPPPGPFDNGRPKKMKFKEEAKETRRAEEKASGNICFAFNTVAGCSTAGCSMAHVCQIVGCNLPHPYFMHKGKGKGKGTPKVEVPAQAYHYQEQSRANLPSAPVHEIKVLYVFAGHKRRSDLRGCLEILQEEHNFVLVMKEVDLCCGQQSDVMDEKLWQGIMDSIEADAWSIVVVVPPCHTHSRARNAWRASPGPTPLRSRTWPRGFPWLRGDKLAQVQSVNVFVEKTVEACRGAAKAGSFFLTEHPEDLGIAADWDFPAAIWQLPEILSLATDTGAVTFAVHQCDNFGLGLATAGTSKPTRCLSTLPGAAKQPYQGWPCLHQSGVYAGPLPKFCGHKHFQLLGGDKANKGVFSTSAAASYPAAMCMMLALMIVECGLSKPQAPTSLLKEGEEPVAVAAAATRQEELAGTIEVMIVAAEEAAKAEAQVVQPAVLAPTVSLNNDSQEEPSSDEEPDGTLKPRPQDHRGGVGPPVQVDWGGKVRELCDGFGLCSPTRWHPKDRHARTPFTERLRETVLKHVNKWWPDAVKTVMHLAVGKEIHRPSEEEMGCLREDWFRLLPDPEMASKLPEYQPFFLHAMAQTADLQGDPDWRVLDRVKDSYAEGVPIGFQEKMPRVPAVFRRKTRWRKVNESNFNAEMDNYSSATLAGDALRKNFTEKGKLGMMYETTLTLAKKQFKDRLRIAALGAIEKSDDSFRILFDGTHGVKLNNDIRPRDQLDFPMGSDAGTQLAHSKEDMPGAHFTIAADVSKAHRRFKHAQRDWGLLICRDNSAANSDRVWVNRVGTFGVGSAAYWWGRLAGLIGRLNGRLLGGSYCWQSIFADDLVILAGGKDKWISILVAIAVWLMVGTPLAWRKFRGGLATDWVGYYLDMQTFAVGISLARAQWLTRWAGQVHQDGMADMRRFAEALGRMGFATHVLLWAKPFLAPLYAWSAAAPSEATIRVPKMIRLTLLFLEEQLKDGRHMLPCRKLWKDHGEWFRTDAKCDPDKVVLGGWICKDKTPTGKASWFSLTLTPCQVPWLFKADKGSSWASTSAELLATIVAVQAFDISCETGGTAVTRISAGTDNQANDKLSRKMSSTKMPLGLLLMQLATTLSARRLQLHLDWRPREENQEADDLTNNRYNAFDETKRVNISWNQVEKGLLEKLLLCQSEYEQELGNLKKRTAPATHRKGRDKRCKTEWA</sequence>
<gene>
    <name evidence="2" type="ORF">PGLA1383_LOCUS8094</name>
</gene>
<comment type="caution">
    <text evidence="2">The sequence shown here is derived from an EMBL/GenBank/DDBJ whole genome shotgun (WGS) entry which is preliminary data.</text>
</comment>
<feature type="compositionally biased region" description="Acidic residues" evidence="1">
    <location>
        <begin position="1569"/>
        <end position="1580"/>
    </location>
</feature>
<dbReference type="PANTHER" id="PTHR33050:SF7">
    <property type="entry name" value="RIBONUCLEASE H"/>
    <property type="match status" value="1"/>
</dbReference>
<feature type="compositionally biased region" description="Basic and acidic residues" evidence="1">
    <location>
        <begin position="1142"/>
        <end position="1151"/>
    </location>
</feature>
<name>A0A813DQC6_POLGL</name>
<evidence type="ECO:0000313" key="3">
    <source>
        <dbReference type="Proteomes" id="UP000654075"/>
    </source>
</evidence>
<reference evidence="2" key="1">
    <citation type="submission" date="2021-02" db="EMBL/GenBank/DDBJ databases">
        <authorList>
            <person name="Dougan E. K."/>
            <person name="Rhodes N."/>
            <person name="Thang M."/>
            <person name="Chan C."/>
        </authorList>
    </citation>
    <scope>NUCLEOTIDE SEQUENCE</scope>
</reference>
<accession>A0A813DQC6</accession>
<feature type="compositionally biased region" description="Basic and acidic residues" evidence="1">
    <location>
        <begin position="1581"/>
        <end position="1592"/>
    </location>
</feature>
<feature type="region of interest" description="Disordered" evidence="1">
    <location>
        <begin position="1563"/>
        <end position="1599"/>
    </location>
</feature>
<dbReference type="InterPro" id="IPR052055">
    <property type="entry name" value="Hepadnavirus_pol/RT"/>
</dbReference>
<feature type="region of interest" description="Disordered" evidence="1">
    <location>
        <begin position="1118"/>
        <end position="1151"/>
    </location>
</feature>
<proteinExistence type="predicted"/>
<dbReference type="Proteomes" id="UP000654075">
    <property type="component" value="Unassembled WGS sequence"/>
</dbReference>
<organism evidence="2 3">
    <name type="scientific">Polarella glacialis</name>
    <name type="common">Dinoflagellate</name>
    <dbReference type="NCBI Taxonomy" id="89957"/>
    <lineage>
        <taxon>Eukaryota</taxon>
        <taxon>Sar</taxon>
        <taxon>Alveolata</taxon>
        <taxon>Dinophyceae</taxon>
        <taxon>Suessiales</taxon>
        <taxon>Suessiaceae</taxon>
        <taxon>Polarella</taxon>
    </lineage>
</organism>
<dbReference type="EMBL" id="CAJNNV010003618">
    <property type="protein sequence ID" value="CAE8589327.1"/>
    <property type="molecule type" value="Genomic_DNA"/>
</dbReference>